<organism evidence="5 6">
    <name type="scientific">Paenibacillus sepulcri</name>
    <dbReference type="NCBI Taxonomy" id="359917"/>
    <lineage>
        <taxon>Bacteria</taxon>
        <taxon>Bacillati</taxon>
        <taxon>Bacillota</taxon>
        <taxon>Bacilli</taxon>
        <taxon>Bacillales</taxon>
        <taxon>Paenibacillaceae</taxon>
        <taxon>Paenibacillus</taxon>
    </lineage>
</organism>
<name>A0ABS7CLB3_9BACL</name>
<dbReference type="EMBL" id="JAHZIK010003178">
    <property type="protein sequence ID" value="MBW7461688.1"/>
    <property type="molecule type" value="Genomic_DNA"/>
</dbReference>
<dbReference type="PROSITE" id="PS51387">
    <property type="entry name" value="FAD_PCMH"/>
    <property type="match status" value="1"/>
</dbReference>
<feature type="non-terminal residue" evidence="5">
    <location>
        <position position="166"/>
    </location>
</feature>
<feature type="domain" description="FAD-binding PCMH-type" evidence="4">
    <location>
        <begin position="1"/>
        <end position="110"/>
    </location>
</feature>
<comment type="caution">
    <text evidence="5">The sequence shown here is derived from an EMBL/GenBank/DDBJ whole genome shotgun (WGS) entry which is preliminary data.</text>
</comment>
<evidence type="ECO:0000313" key="5">
    <source>
        <dbReference type="EMBL" id="MBW7461688.1"/>
    </source>
</evidence>
<evidence type="ECO:0000256" key="2">
    <source>
        <dbReference type="ARBA" id="ARBA00022827"/>
    </source>
</evidence>
<keyword evidence="3" id="KW-0560">Oxidoreductase</keyword>
<dbReference type="PANTHER" id="PTHR42659">
    <property type="entry name" value="XANTHINE DEHYDROGENASE SUBUNIT C-RELATED"/>
    <property type="match status" value="1"/>
</dbReference>
<dbReference type="InterPro" id="IPR051312">
    <property type="entry name" value="Diverse_Substr_Oxidored"/>
</dbReference>
<dbReference type="Proteomes" id="UP001519887">
    <property type="component" value="Unassembled WGS sequence"/>
</dbReference>
<sequence>SDSIVIGACTTLSAVRRNPILAETFPLLQDAACVIAAPSIRNLATIGGNIVSAIGDSLPALLVYGAELIWHDGCRLITEPLAEWLNQRSTTGSGRMGSLLLQVKLPYIREIAFPSVMETESSGVLPNYFYAYEKVGRRESFTPSLVTTALTGAMDGSCRLSDVRIA</sequence>
<proteinExistence type="predicted"/>
<dbReference type="InterPro" id="IPR036318">
    <property type="entry name" value="FAD-bd_PCMH-like_sf"/>
</dbReference>
<dbReference type="InterPro" id="IPR016166">
    <property type="entry name" value="FAD-bd_PCMH"/>
</dbReference>
<keyword evidence="2" id="KW-0274">FAD</keyword>
<protein>
    <submittedName>
        <fullName evidence="5">FAD binding domain-containing protein</fullName>
    </submittedName>
</protein>
<evidence type="ECO:0000259" key="4">
    <source>
        <dbReference type="PROSITE" id="PS51387"/>
    </source>
</evidence>
<dbReference type="InterPro" id="IPR016169">
    <property type="entry name" value="FAD-bd_PCMH_sub2"/>
</dbReference>
<dbReference type="PANTHER" id="PTHR42659:SF2">
    <property type="entry name" value="XANTHINE DEHYDROGENASE SUBUNIT C-RELATED"/>
    <property type="match status" value="1"/>
</dbReference>
<evidence type="ECO:0000256" key="1">
    <source>
        <dbReference type="ARBA" id="ARBA00022630"/>
    </source>
</evidence>
<reference evidence="5 6" key="1">
    <citation type="submission" date="2021-07" db="EMBL/GenBank/DDBJ databases">
        <title>Paenibacillus radiodurans sp. nov., isolated from the southeastern edge of Tengger Desert.</title>
        <authorList>
            <person name="Zhang G."/>
        </authorList>
    </citation>
    <scope>NUCLEOTIDE SEQUENCE [LARGE SCALE GENOMIC DNA]</scope>
    <source>
        <strain evidence="5 6">CCM 7311</strain>
    </source>
</reference>
<dbReference type="SUPFAM" id="SSF56176">
    <property type="entry name" value="FAD-binding/transporter-associated domain-like"/>
    <property type="match status" value="1"/>
</dbReference>
<dbReference type="InterPro" id="IPR002346">
    <property type="entry name" value="Mopterin_DH_FAD-bd"/>
</dbReference>
<gene>
    <name evidence="5" type="ORF">K0U00_47305</name>
</gene>
<evidence type="ECO:0000313" key="6">
    <source>
        <dbReference type="Proteomes" id="UP001519887"/>
    </source>
</evidence>
<feature type="non-terminal residue" evidence="5">
    <location>
        <position position="1"/>
    </location>
</feature>
<keyword evidence="6" id="KW-1185">Reference proteome</keyword>
<evidence type="ECO:0000256" key="3">
    <source>
        <dbReference type="ARBA" id="ARBA00023002"/>
    </source>
</evidence>
<dbReference type="Gene3D" id="3.30.465.10">
    <property type="match status" value="1"/>
</dbReference>
<accession>A0ABS7CLB3</accession>
<keyword evidence="1" id="KW-0285">Flavoprotein</keyword>
<dbReference type="Pfam" id="PF00941">
    <property type="entry name" value="FAD_binding_5"/>
    <property type="match status" value="1"/>
</dbReference>